<dbReference type="EMBL" id="CP060811">
    <property type="protein sequence ID" value="QQN87521.1"/>
    <property type="molecule type" value="Genomic_DNA"/>
</dbReference>
<sequence length="118" mass="13565">MSLRFTHKPDYFFFAQLLMRHVESYIQKHQDASNAIFDLGDIHKLFQTDYASSSINLDGIMNIADEYKLETLSGDQKLIQSYQVDVKNNKLLINFNSDALNSLKEGKPLIEPDATIHE</sequence>
<dbReference type="Proteomes" id="UP000013070">
    <property type="component" value="Unassembled WGS sequence"/>
</dbReference>
<dbReference type="GeneID" id="89665181"/>
<dbReference type="Proteomes" id="UP000596079">
    <property type="component" value="Chromosome"/>
</dbReference>
<evidence type="ECO:0000313" key="3">
    <source>
        <dbReference type="Proteomes" id="UP000013070"/>
    </source>
</evidence>
<dbReference type="eggNOG" id="ENOG502ZDMA">
    <property type="taxonomic scope" value="Bacteria"/>
</dbReference>
<organism evidence="1 3">
    <name type="scientific">Acinetobacter variabilis</name>
    <dbReference type="NCBI Taxonomy" id="70346"/>
    <lineage>
        <taxon>Bacteria</taxon>
        <taxon>Pseudomonadati</taxon>
        <taxon>Pseudomonadota</taxon>
        <taxon>Gammaproteobacteria</taxon>
        <taxon>Moraxellales</taxon>
        <taxon>Moraxellaceae</taxon>
        <taxon>Acinetobacter</taxon>
    </lineage>
</organism>
<dbReference type="RefSeq" id="WP_004785094.1">
    <property type="nucleotide sequence ID" value="NZ_AP024524.1"/>
</dbReference>
<evidence type="ECO:0000313" key="2">
    <source>
        <dbReference type="EMBL" id="QQN87521.1"/>
    </source>
</evidence>
<reference evidence="1 3" key="1">
    <citation type="submission" date="2013-02" db="EMBL/GenBank/DDBJ databases">
        <title>The Genome Sequence of Acinetobacter sp. NIPH 899.</title>
        <authorList>
            <consortium name="The Broad Institute Genome Sequencing Platform"/>
            <consortium name="The Broad Institute Genome Sequencing Center for Infectious Disease"/>
            <person name="Cerqueira G."/>
            <person name="Feldgarden M."/>
            <person name="Courvalin P."/>
            <person name="Perichon B."/>
            <person name="Grillot-Courvalin C."/>
            <person name="Clermont D."/>
            <person name="Rocha E."/>
            <person name="Yoon E.-J."/>
            <person name="Nemec A."/>
            <person name="Walker B."/>
            <person name="Young S.K."/>
            <person name="Zeng Q."/>
            <person name="Gargeya S."/>
            <person name="Fitzgerald M."/>
            <person name="Haas B."/>
            <person name="Abouelleil A."/>
            <person name="Alvarado L."/>
            <person name="Arachchi H.M."/>
            <person name="Berlin A.M."/>
            <person name="Chapman S.B."/>
            <person name="Dewar J."/>
            <person name="Goldberg J."/>
            <person name="Griggs A."/>
            <person name="Gujja S."/>
            <person name="Hansen M."/>
            <person name="Howarth C."/>
            <person name="Imamovic A."/>
            <person name="Larimer J."/>
            <person name="McCowan C."/>
            <person name="Murphy C."/>
            <person name="Neiman D."/>
            <person name="Pearson M."/>
            <person name="Priest M."/>
            <person name="Roberts A."/>
            <person name="Saif S."/>
            <person name="Shea T."/>
            <person name="Sisk P."/>
            <person name="Sykes S."/>
            <person name="Wortman J."/>
            <person name="Nusbaum C."/>
            <person name="Birren B."/>
        </authorList>
    </citation>
    <scope>NUCLEOTIDE SEQUENCE [LARGE SCALE GENOMIC DNA]</scope>
    <source>
        <strain evidence="1 3">NIPH 899</strain>
    </source>
</reference>
<gene>
    <name evidence="1" type="ORF">F969_02915</name>
    <name evidence="2" type="ORF">IAQ69_11765</name>
</gene>
<reference evidence="2 4" key="2">
    <citation type="submission" date="2020-08" db="EMBL/GenBank/DDBJ databases">
        <title>Emergence of ISAba1-mediated novel tet(X) in Acinetobacter variabilis from a chicken farm.</title>
        <authorList>
            <person name="Peng K."/>
            <person name="Li R."/>
        </authorList>
    </citation>
    <scope>NUCLEOTIDE SEQUENCE [LARGE SCALE GENOMIC DNA]</scope>
    <source>
        <strain evidence="2 4">XM9F202-2</strain>
    </source>
</reference>
<dbReference type="EMBL" id="APPE01000071">
    <property type="protein sequence ID" value="ENU98188.1"/>
    <property type="molecule type" value="Genomic_DNA"/>
</dbReference>
<name>N8WMS3_9GAMM</name>
<accession>A0A427M6A5</accession>
<dbReference type="HOGENOM" id="CLU_2068058_0_0_6"/>
<keyword evidence="3" id="KW-1185">Reference proteome</keyword>
<dbReference type="PATRIC" id="fig|1217710.3.peg.2781"/>
<evidence type="ECO:0000313" key="1">
    <source>
        <dbReference type="EMBL" id="ENU98188.1"/>
    </source>
</evidence>
<protein>
    <submittedName>
        <fullName evidence="1">Uncharacterized protein</fullName>
    </submittedName>
</protein>
<accession>N8WMS3</accession>
<proteinExistence type="predicted"/>
<evidence type="ECO:0000313" key="4">
    <source>
        <dbReference type="Proteomes" id="UP000596079"/>
    </source>
</evidence>
<dbReference type="AlphaFoldDB" id="N8WMS3"/>